<dbReference type="AlphaFoldDB" id="A0A6A4V7S2"/>
<feature type="compositionally biased region" description="Basic and acidic residues" evidence="1">
    <location>
        <begin position="725"/>
        <end position="737"/>
    </location>
</feature>
<dbReference type="Proteomes" id="UP000440578">
    <property type="component" value="Unassembled WGS sequence"/>
</dbReference>
<feature type="compositionally biased region" description="Basic and acidic residues" evidence="1">
    <location>
        <begin position="870"/>
        <end position="929"/>
    </location>
</feature>
<evidence type="ECO:0000313" key="3">
    <source>
        <dbReference type="Proteomes" id="UP000440578"/>
    </source>
</evidence>
<accession>A0A6A4V7S2</accession>
<name>A0A6A4V7S2_AMPAM</name>
<reference evidence="2 3" key="1">
    <citation type="submission" date="2019-07" db="EMBL/GenBank/DDBJ databases">
        <title>Draft genome assembly of a fouling barnacle, Amphibalanus amphitrite (Darwin, 1854): The first reference genome for Thecostraca.</title>
        <authorList>
            <person name="Kim W."/>
        </authorList>
    </citation>
    <scope>NUCLEOTIDE SEQUENCE [LARGE SCALE GENOMIC DNA]</scope>
    <source>
        <strain evidence="2">SNU_AA5</strain>
        <tissue evidence="2">Soma without cirri and trophi</tissue>
    </source>
</reference>
<feature type="compositionally biased region" description="Basic and acidic residues" evidence="1">
    <location>
        <begin position="825"/>
        <end position="839"/>
    </location>
</feature>
<evidence type="ECO:0000313" key="2">
    <source>
        <dbReference type="EMBL" id="KAF0287230.1"/>
    </source>
</evidence>
<feature type="compositionally biased region" description="Basic residues" evidence="1">
    <location>
        <begin position="930"/>
        <end position="956"/>
    </location>
</feature>
<sequence>MIVGRTELTATAARRLQVDVSQDRVTVNEVDITLCPTPPLNYTRLLEVGHTYRAVAHRLEGELFENMTAPRGVGAVFADMNRCLQRSQVMKPTEDLLDRIDVAVSVGCVGHQAEQMANSHNKTTTEYLRHLVIEHSYRLLADYFERKDGLNFYYSHKIFKGIEYLKWDNLSTFDFLERIAIKPAKIIKIRPRFNSSWIMTEIHTRHAPSCARYRVRLDPDQDVFRATFDIEGTVCQESLSNTADLWRRDFCHSDEGVGLLLRATAAQGYRALGGLFQRPPLWLPLDRSSVIELVASKKKRDANFCSNRRDQGSRQQCLRSCLIDSALGQIDCMFPWLENTDEGSTTPQLPYCNTYKSAADALAISDGLLDHPESSPCWQHCPEDCSELEVDTTLAGQVEQPAADSQRTISILLHADLAHTTTAMVEVPSLTQWLATVASVVAYHSGVSLLSLTQWLLGLTMWLGGARRYLGALRPICVADLYLGRAMRRARVAYRWIWRPQPERPWLRPVKGRPRPDTLCSSLLPVTIGQPAERRPFWRSVLAELDSESESDTESVKDAKDAVDLHGRLVRLRASVLEFLRGCCGQAAEQKVLKEIEAELAMEEELDQLAEMVSSNGIVFPTSSSLQRQSIYSHGRRGGRHGSHRPSMMPSGSRHSSRGQRLLSALGGVGANASRYSPTGHHSHGASGHRRLSLISQASGRRSSVHRPSYVPGVEGPPSTHHRPSSPDRHSPHEHQRAARGHRPSAAEHSRSQRPSFFDMSRGGHRSSVFDVEGNRRPSSFSMDSGHRPSFYSMGSGHQPSMRQMRGGIPSFHEDVRSRMSSLVGDKRSHIQPFPEDRHGRRPSAYDRSPPGGQRLHEEGRGPSQHRRPSHYDSGNDHIPPPRDDLEHGRRSSHYDEAHGRRPSHYDDGRRPSFYDDGRRPSFYDDGRRPSHMRGRGPGRGRGRGRPGRGRGRGRGSGRGTRPSISPDDA</sequence>
<keyword evidence="3" id="KW-1185">Reference proteome</keyword>
<protein>
    <submittedName>
        <fullName evidence="2">Uncharacterized protein</fullName>
    </submittedName>
</protein>
<proteinExistence type="predicted"/>
<feature type="compositionally biased region" description="Basic residues" evidence="1">
    <location>
        <begin position="634"/>
        <end position="644"/>
    </location>
</feature>
<evidence type="ECO:0000256" key="1">
    <source>
        <dbReference type="SAM" id="MobiDB-lite"/>
    </source>
</evidence>
<dbReference type="EMBL" id="VIIS01002208">
    <property type="protein sequence ID" value="KAF0287230.1"/>
    <property type="molecule type" value="Genomic_DNA"/>
</dbReference>
<feature type="region of interest" description="Disordered" evidence="1">
    <location>
        <begin position="627"/>
        <end position="970"/>
    </location>
</feature>
<organism evidence="2 3">
    <name type="scientific">Amphibalanus amphitrite</name>
    <name type="common">Striped barnacle</name>
    <name type="synonym">Balanus amphitrite</name>
    <dbReference type="NCBI Taxonomy" id="1232801"/>
    <lineage>
        <taxon>Eukaryota</taxon>
        <taxon>Metazoa</taxon>
        <taxon>Ecdysozoa</taxon>
        <taxon>Arthropoda</taxon>
        <taxon>Crustacea</taxon>
        <taxon>Multicrustacea</taxon>
        <taxon>Cirripedia</taxon>
        <taxon>Thoracica</taxon>
        <taxon>Thoracicalcarea</taxon>
        <taxon>Balanomorpha</taxon>
        <taxon>Balanoidea</taxon>
        <taxon>Balanidae</taxon>
        <taxon>Amphibalaninae</taxon>
        <taxon>Amphibalanus</taxon>
    </lineage>
</organism>
<gene>
    <name evidence="2" type="ORF">FJT64_001486</name>
</gene>
<comment type="caution">
    <text evidence="2">The sequence shown here is derived from an EMBL/GenBank/DDBJ whole genome shotgun (WGS) entry which is preliminary data.</text>
</comment>
<feature type="compositionally biased region" description="Basic residues" evidence="1">
    <location>
        <begin position="681"/>
        <end position="692"/>
    </location>
</feature>